<dbReference type="EMBL" id="CP159510">
    <property type="protein sequence ID" value="XCJ16438.1"/>
    <property type="molecule type" value="Genomic_DNA"/>
</dbReference>
<dbReference type="SUPFAM" id="SSF52283">
    <property type="entry name" value="Formate/glycerate dehydrogenase catalytic domain-like"/>
    <property type="match status" value="1"/>
</dbReference>
<evidence type="ECO:0000313" key="4">
    <source>
        <dbReference type="EMBL" id="XCJ16438.1"/>
    </source>
</evidence>
<evidence type="ECO:0000256" key="2">
    <source>
        <dbReference type="ARBA" id="ARBA00023027"/>
    </source>
</evidence>
<dbReference type="PANTHER" id="PTHR43333:SF1">
    <property type="entry name" value="D-ISOMER SPECIFIC 2-HYDROXYACID DEHYDROGENASE NAD-BINDING DOMAIN-CONTAINING PROTEIN"/>
    <property type="match status" value="1"/>
</dbReference>
<feature type="domain" description="D-isomer specific 2-hydroxyacid dehydrogenase NAD-binding" evidence="3">
    <location>
        <begin position="105"/>
        <end position="278"/>
    </location>
</feature>
<dbReference type="InterPro" id="IPR006140">
    <property type="entry name" value="D-isomer_DH_NAD-bd"/>
</dbReference>
<evidence type="ECO:0000256" key="1">
    <source>
        <dbReference type="ARBA" id="ARBA00023002"/>
    </source>
</evidence>
<dbReference type="GO" id="GO:0016491">
    <property type="term" value="F:oxidoreductase activity"/>
    <property type="evidence" value="ECO:0007669"/>
    <property type="project" value="UniProtKB-KW"/>
</dbReference>
<reference evidence="4" key="1">
    <citation type="submission" date="2024-06" db="EMBL/GenBank/DDBJ databases">
        <authorList>
            <person name="Fan A."/>
            <person name="Zhang F.Y."/>
            <person name="Zhang L."/>
        </authorList>
    </citation>
    <scope>NUCLEOTIDE SEQUENCE</scope>
    <source>
        <strain evidence="4">Y61</strain>
    </source>
</reference>
<organism evidence="4">
    <name type="scientific">Sporolactobacillus sp. Y61</name>
    <dbReference type="NCBI Taxonomy" id="3160863"/>
    <lineage>
        <taxon>Bacteria</taxon>
        <taxon>Bacillati</taxon>
        <taxon>Bacillota</taxon>
        <taxon>Bacilli</taxon>
        <taxon>Bacillales</taxon>
        <taxon>Sporolactobacillaceae</taxon>
        <taxon>Sporolactobacillus</taxon>
    </lineage>
</organism>
<dbReference type="PANTHER" id="PTHR43333">
    <property type="entry name" value="2-HACID_DH_C DOMAIN-CONTAINING PROTEIN"/>
    <property type="match status" value="1"/>
</dbReference>
<gene>
    <name evidence="4" type="ORF">ABNN70_12320</name>
</gene>
<keyword evidence="2" id="KW-0520">NAD</keyword>
<dbReference type="Gene3D" id="3.40.50.720">
    <property type="entry name" value="NAD(P)-binding Rossmann-like Domain"/>
    <property type="match status" value="2"/>
</dbReference>
<dbReference type="RefSeq" id="WP_353947945.1">
    <property type="nucleotide sequence ID" value="NZ_CP159510.1"/>
</dbReference>
<name>A0AAU8IDG7_9BACL</name>
<dbReference type="GO" id="GO:0051287">
    <property type="term" value="F:NAD binding"/>
    <property type="evidence" value="ECO:0007669"/>
    <property type="project" value="InterPro"/>
</dbReference>
<sequence>MKKIVFRFDDEFKLSNEVLQKVRTKYRSLFQFLTATNCNQAALNDAEAFIGWPSDDELKAMPRLQWLQLPSAGANHFARHPNLSEQVVLTNASGVFGVSGAEHIFSLLLAFTRNLADYIKQQEKQIWHVVPHALQLDGATVALVGMGDIGIETAKRLHAFGSVVVGVRRTLSSKPDFVNRLYDMNGLDDALGQSDFVVNILPLTPETELLFNRERFSHMKDGAVFINVGRGGTVDEPALIQSLTSGKLAGAGLDVTATEPLPGDSPLWKLSNVILTSHSLGVGPGKLKKRSDLILRNLEHFSKDEPLENIVNRKLGY</sequence>
<keyword evidence="1" id="KW-0560">Oxidoreductase</keyword>
<dbReference type="CDD" id="cd05300">
    <property type="entry name" value="2-Hacid_dh_1"/>
    <property type="match status" value="1"/>
</dbReference>
<dbReference type="InterPro" id="IPR036291">
    <property type="entry name" value="NAD(P)-bd_dom_sf"/>
</dbReference>
<evidence type="ECO:0000259" key="3">
    <source>
        <dbReference type="Pfam" id="PF02826"/>
    </source>
</evidence>
<dbReference type="SUPFAM" id="SSF51735">
    <property type="entry name" value="NAD(P)-binding Rossmann-fold domains"/>
    <property type="match status" value="1"/>
</dbReference>
<dbReference type="AlphaFoldDB" id="A0AAU8IDG7"/>
<protein>
    <submittedName>
        <fullName evidence="4">D-2-hydroxyacid dehydrogenase</fullName>
    </submittedName>
</protein>
<accession>A0AAU8IDG7</accession>
<proteinExistence type="predicted"/>
<dbReference type="Pfam" id="PF02826">
    <property type="entry name" value="2-Hacid_dh_C"/>
    <property type="match status" value="1"/>
</dbReference>